<evidence type="ECO:0000313" key="3">
    <source>
        <dbReference type="Proteomes" id="UP000054342"/>
    </source>
</evidence>
<dbReference type="RefSeq" id="XP_013318117.1">
    <property type="nucleotide sequence ID" value="XM_013462663.1"/>
</dbReference>
<dbReference type="STRING" id="348802.A0A0D2EPS0"/>
<dbReference type="PANTHER" id="PTHR38167:SF1">
    <property type="entry name" value="C2H2-TYPE DOMAIN-CONTAINING PROTEIN"/>
    <property type="match status" value="1"/>
</dbReference>
<dbReference type="OrthoDB" id="4152452at2759"/>
<name>A0A0D2EPS0_9EURO</name>
<dbReference type="Proteomes" id="UP000054342">
    <property type="component" value="Unassembled WGS sequence"/>
</dbReference>
<gene>
    <name evidence="2" type="ORF">PV05_06074</name>
</gene>
<feature type="compositionally biased region" description="Basic and acidic residues" evidence="1">
    <location>
        <begin position="181"/>
        <end position="197"/>
    </location>
</feature>
<feature type="region of interest" description="Disordered" evidence="1">
    <location>
        <begin position="173"/>
        <end position="197"/>
    </location>
</feature>
<organism evidence="2 3">
    <name type="scientific">Exophiala xenobiotica</name>
    <dbReference type="NCBI Taxonomy" id="348802"/>
    <lineage>
        <taxon>Eukaryota</taxon>
        <taxon>Fungi</taxon>
        <taxon>Dikarya</taxon>
        <taxon>Ascomycota</taxon>
        <taxon>Pezizomycotina</taxon>
        <taxon>Eurotiomycetes</taxon>
        <taxon>Chaetothyriomycetidae</taxon>
        <taxon>Chaetothyriales</taxon>
        <taxon>Herpotrichiellaceae</taxon>
        <taxon>Exophiala</taxon>
    </lineage>
</organism>
<protein>
    <recommendedName>
        <fullName evidence="4">C2H2-type domain-containing protein</fullName>
    </recommendedName>
</protein>
<feature type="compositionally biased region" description="Low complexity" evidence="1">
    <location>
        <begin position="15"/>
        <end position="29"/>
    </location>
</feature>
<dbReference type="PANTHER" id="PTHR38167">
    <property type="entry name" value="C2H2-TYPE DOMAIN-CONTAINING PROTEIN"/>
    <property type="match status" value="1"/>
</dbReference>
<dbReference type="EMBL" id="KN847319">
    <property type="protein sequence ID" value="KIW57533.1"/>
    <property type="molecule type" value="Genomic_DNA"/>
</dbReference>
<keyword evidence="3" id="KW-1185">Reference proteome</keyword>
<dbReference type="GeneID" id="25327982"/>
<dbReference type="HOGENOM" id="CLU_1165826_0_0_1"/>
<evidence type="ECO:0000256" key="1">
    <source>
        <dbReference type="SAM" id="MobiDB-lite"/>
    </source>
</evidence>
<dbReference type="AlphaFoldDB" id="A0A0D2EPS0"/>
<reference evidence="2 3" key="1">
    <citation type="submission" date="2015-01" db="EMBL/GenBank/DDBJ databases">
        <title>The Genome Sequence of Exophiala xenobiotica CBS118157.</title>
        <authorList>
            <consortium name="The Broad Institute Genomics Platform"/>
            <person name="Cuomo C."/>
            <person name="de Hoog S."/>
            <person name="Gorbushina A."/>
            <person name="Stielow B."/>
            <person name="Teixiera M."/>
            <person name="Abouelleil A."/>
            <person name="Chapman S.B."/>
            <person name="Priest M."/>
            <person name="Young S.K."/>
            <person name="Wortman J."/>
            <person name="Nusbaum C."/>
            <person name="Birren B."/>
        </authorList>
    </citation>
    <scope>NUCLEOTIDE SEQUENCE [LARGE SCALE GENOMIC DNA]</scope>
    <source>
        <strain evidence="2 3">CBS 118157</strain>
    </source>
</reference>
<proteinExistence type="predicted"/>
<evidence type="ECO:0008006" key="4">
    <source>
        <dbReference type="Google" id="ProtNLM"/>
    </source>
</evidence>
<sequence length="238" mass="26076">MPYTLPSEPGAPYVGGSNNDGSVGSSPNGRTDASHTLEEAIETATASRLRTVLHQMCQDSHLVRDLTTKALLSATTTPAEGTSESNLNGSRKRKRFEVCGQCGDEYEVERNEMGLCVDHPGQKEADHDSAVWDDYNLDVAGDMDDHVDDPDCQDGFSWNCCDGKLGSVGCKRTRHRATNPGEKKGRNGESESEPEKSFQFKYKCLVRTSTQGVYCGQSEPLKTAWQIKVDNENLARPP</sequence>
<accession>A0A0D2EPS0</accession>
<feature type="region of interest" description="Disordered" evidence="1">
    <location>
        <begin position="1"/>
        <end position="33"/>
    </location>
</feature>
<evidence type="ECO:0000313" key="2">
    <source>
        <dbReference type="EMBL" id="KIW57533.1"/>
    </source>
</evidence>